<dbReference type="EMBL" id="JAGFBS010000023">
    <property type="protein sequence ID" value="KAG6373182.1"/>
    <property type="molecule type" value="Genomic_DNA"/>
</dbReference>
<keyword evidence="2" id="KW-1185">Reference proteome</keyword>
<accession>A0A8I2YK07</accession>
<evidence type="ECO:0000313" key="1">
    <source>
        <dbReference type="EMBL" id="KAG6373182.1"/>
    </source>
</evidence>
<dbReference type="OrthoDB" id="2366471at2759"/>
<evidence type="ECO:0000313" key="2">
    <source>
        <dbReference type="Proteomes" id="UP000683000"/>
    </source>
</evidence>
<organism evidence="1 2">
    <name type="scientific">Boletus reticuloceps</name>
    <dbReference type="NCBI Taxonomy" id="495285"/>
    <lineage>
        <taxon>Eukaryota</taxon>
        <taxon>Fungi</taxon>
        <taxon>Dikarya</taxon>
        <taxon>Basidiomycota</taxon>
        <taxon>Agaricomycotina</taxon>
        <taxon>Agaricomycetes</taxon>
        <taxon>Agaricomycetidae</taxon>
        <taxon>Boletales</taxon>
        <taxon>Boletineae</taxon>
        <taxon>Boletaceae</taxon>
        <taxon>Boletoideae</taxon>
        <taxon>Boletus</taxon>
    </lineage>
</organism>
<comment type="caution">
    <text evidence="1">The sequence shown here is derived from an EMBL/GenBank/DDBJ whole genome shotgun (WGS) entry which is preliminary data.</text>
</comment>
<reference evidence="1" key="1">
    <citation type="submission" date="2021-03" db="EMBL/GenBank/DDBJ databases">
        <title>Evolutionary innovations through gain and loss of genes in the ectomycorrhizal Boletales.</title>
        <authorList>
            <person name="Wu G."/>
            <person name="Miyauchi S."/>
            <person name="Morin E."/>
            <person name="Yang Z.-L."/>
            <person name="Xu J."/>
            <person name="Martin F.M."/>
        </authorList>
    </citation>
    <scope>NUCLEOTIDE SEQUENCE</scope>
    <source>
        <strain evidence="1">BR01</strain>
    </source>
</reference>
<gene>
    <name evidence="1" type="ORF">JVT61DRAFT_6800</name>
</gene>
<dbReference type="AlphaFoldDB" id="A0A8I2YK07"/>
<sequence>MGLQLVALRIRQEKIQQHILLHVVFKNPSLTKYTLTTRTAAVVFALCVLSPEDPTKILETYLPNDTKVWRRWKETVLQRFRNKEKLHFKEEDWNLSGYTDEERKLLCSLYGDAQTAYDGFMPIDNKEMPAEKS</sequence>
<proteinExistence type="predicted"/>
<protein>
    <submittedName>
        <fullName evidence="1">Uncharacterized protein</fullName>
    </submittedName>
</protein>
<dbReference type="Proteomes" id="UP000683000">
    <property type="component" value="Unassembled WGS sequence"/>
</dbReference>
<name>A0A8I2YK07_9AGAM</name>